<dbReference type="InterPro" id="IPR052356">
    <property type="entry name" value="Thiol_S-MT"/>
</dbReference>
<comment type="caution">
    <text evidence="2">The sequence shown here is derived from an EMBL/GenBank/DDBJ whole genome shotgun (WGS) entry which is preliminary data.</text>
</comment>
<keyword evidence="2" id="KW-0808">Transferase</keyword>
<sequence>MATPSPDDQQRRYWDEHAGTYDRGMQFAERRILRDTRDWACSRATGKTLEVAVGTGLNLRHYPPSIDLTAIDLSPRMLAVARQRATDLGLQVEFREGTATPLDFADGSFDTVICTLALCSIPDEKAAVADMIRVLRPGGRLVLADHVASSLAPVRWLQQAVELWSIRSAGEHFTRRPIRQVYAAGLQITEQQRFLAGVIERLVAIKPGG</sequence>
<dbReference type="GO" id="GO:0032259">
    <property type="term" value="P:methylation"/>
    <property type="evidence" value="ECO:0007669"/>
    <property type="project" value="UniProtKB-KW"/>
</dbReference>
<evidence type="ECO:0000313" key="3">
    <source>
        <dbReference type="Proteomes" id="UP000613840"/>
    </source>
</evidence>
<name>A0A917SB49_9ACTN</name>
<dbReference type="InterPro" id="IPR013216">
    <property type="entry name" value="Methyltransf_11"/>
</dbReference>
<evidence type="ECO:0000313" key="2">
    <source>
        <dbReference type="EMBL" id="GGL65390.1"/>
    </source>
</evidence>
<dbReference type="GO" id="GO:0008757">
    <property type="term" value="F:S-adenosylmethionine-dependent methyltransferase activity"/>
    <property type="evidence" value="ECO:0007669"/>
    <property type="project" value="InterPro"/>
</dbReference>
<keyword evidence="2" id="KW-0489">Methyltransferase</keyword>
<accession>A0A917SB49</accession>
<keyword evidence="2" id="KW-0830">Ubiquinone</keyword>
<dbReference type="Gene3D" id="3.40.50.150">
    <property type="entry name" value="Vaccinia Virus protein VP39"/>
    <property type="match status" value="1"/>
</dbReference>
<protein>
    <submittedName>
        <fullName evidence="2">Ubiquinone/menaquinone biosynthesis methyltransferase</fullName>
    </submittedName>
</protein>
<dbReference type="Proteomes" id="UP000613840">
    <property type="component" value="Unassembled WGS sequence"/>
</dbReference>
<organism evidence="2 3">
    <name type="scientific">Microlunatus endophyticus</name>
    <dbReference type="NCBI Taxonomy" id="1716077"/>
    <lineage>
        <taxon>Bacteria</taxon>
        <taxon>Bacillati</taxon>
        <taxon>Actinomycetota</taxon>
        <taxon>Actinomycetes</taxon>
        <taxon>Propionibacteriales</taxon>
        <taxon>Propionibacteriaceae</taxon>
        <taxon>Microlunatus</taxon>
    </lineage>
</organism>
<reference evidence="2" key="1">
    <citation type="journal article" date="2014" name="Int. J. Syst. Evol. Microbiol.">
        <title>Complete genome sequence of Corynebacterium casei LMG S-19264T (=DSM 44701T), isolated from a smear-ripened cheese.</title>
        <authorList>
            <consortium name="US DOE Joint Genome Institute (JGI-PGF)"/>
            <person name="Walter F."/>
            <person name="Albersmeier A."/>
            <person name="Kalinowski J."/>
            <person name="Ruckert C."/>
        </authorList>
    </citation>
    <scope>NUCLEOTIDE SEQUENCE</scope>
    <source>
        <strain evidence="2">CGMCC 4.7306</strain>
    </source>
</reference>
<keyword evidence="3" id="KW-1185">Reference proteome</keyword>
<proteinExistence type="predicted"/>
<dbReference type="CDD" id="cd02440">
    <property type="entry name" value="AdoMet_MTases"/>
    <property type="match status" value="1"/>
</dbReference>
<gene>
    <name evidence="2" type="primary">ubiE</name>
    <name evidence="2" type="ORF">GCM10011575_24690</name>
</gene>
<dbReference type="SUPFAM" id="SSF53335">
    <property type="entry name" value="S-adenosyl-L-methionine-dependent methyltransferases"/>
    <property type="match status" value="1"/>
</dbReference>
<dbReference type="PANTHER" id="PTHR45036:SF1">
    <property type="entry name" value="METHYLTRANSFERASE LIKE 7A"/>
    <property type="match status" value="1"/>
</dbReference>
<reference evidence="2" key="2">
    <citation type="submission" date="2020-09" db="EMBL/GenBank/DDBJ databases">
        <authorList>
            <person name="Sun Q."/>
            <person name="Zhou Y."/>
        </authorList>
    </citation>
    <scope>NUCLEOTIDE SEQUENCE</scope>
    <source>
        <strain evidence="2">CGMCC 4.7306</strain>
    </source>
</reference>
<dbReference type="PANTHER" id="PTHR45036">
    <property type="entry name" value="METHYLTRANSFERASE LIKE 7B"/>
    <property type="match status" value="1"/>
</dbReference>
<evidence type="ECO:0000259" key="1">
    <source>
        <dbReference type="Pfam" id="PF08241"/>
    </source>
</evidence>
<dbReference type="EMBL" id="BMMZ01000005">
    <property type="protein sequence ID" value="GGL65390.1"/>
    <property type="molecule type" value="Genomic_DNA"/>
</dbReference>
<dbReference type="RefSeq" id="WP_188895645.1">
    <property type="nucleotide sequence ID" value="NZ_BMMZ01000005.1"/>
</dbReference>
<dbReference type="AlphaFoldDB" id="A0A917SB49"/>
<dbReference type="InterPro" id="IPR029063">
    <property type="entry name" value="SAM-dependent_MTases_sf"/>
</dbReference>
<feature type="domain" description="Methyltransferase type 11" evidence="1">
    <location>
        <begin position="49"/>
        <end position="143"/>
    </location>
</feature>
<dbReference type="Pfam" id="PF08241">
    <property type="entry name" value="Methyltransf_11"/>
    <property type="match status" value="1"/>
</dbReference>